<dbReference type="PANTHER" id="PTHR15394">
    <property type="entry name" value="SERINE HYDROLASE RBBP9"/>
    <property type="match status" value="1"/>
</dbReference>
<evidence type="ECO:0000313" key="2">
    <source>
        <dbReference type="Proteomes" id="UP000176723"/>
    </source>
</evidence>
<dbReference type="Proteomes" id="UP000176723">
    <property type="component" value="Unassembled WGS sequence"/>
</dbReference>
<reference evidence="1 2" key="1">
    <citation type="journal article" date="2016" name="Nat. Commun.">
        <title>Thousands of microbial genomes shed light on interconnected biogeochemical processes in an aquifer system.</title>
        <authorList>
            <person name="Anantharaman K."/>
            <person name="Brown C.T."/>
            <person name="Hug L.A."/>
            <person name="Sharon I."/>
            <person name="Castelle C.J."/>
            <person name="Probst A.J."/>
            <person name="Thomas B.C."/>
            <person name="Singh A."/>
            <person name="Wilkins M.J."/>
            <person name="Karaoz U."/>
            <person name="Brodie E.L."/>
            <person name="Williams K.H."/>
            <person name="Hubbard S.S."/>
            <person name="Banfield J.F."/>
        </authorList>
    </citation>
    <scope>NUCLEOTIDE SEQUENCE [LARGE SCALE GENOMIC DNA]</scope>
</reference>
<organism evidence="1 2">
    <name type="scientific">Candidatus Chisholmbacteria bacterium RIFCSPLOWO2_01_FULL_49_14</name>
    <dbReference type="NCBI Taxonomy" id="1797593"/>
    <lineage>
        <taxon>Bacteria</taxon>
        <taxon>Candidatus Chisholmiibacteriota</taxon>
    </lineage>
</organism>
<proteinExistence type="predicted"/>
<accession>A0A1G1W0D1</accession>
<dbReference type="InterPro" id="IPR010662">
    <property type="entry name" value="RBBP9/YdeN"/>
</dbReference>
<evidence type="ECO:0000313" key="1">
    <source>
        <dbReference type="EMBL" id="OGY21126.1"/>
    </source>
</evidence>
<name>A0A1G1W0D1_9BACT</name>
<comment type="caution">
    <text evidence="1">The sequence shown here is derived from an EMBL/GenBank/DDBJ whole genome shotgun (WGS) entry which is preliminary data.</text>
</comment>
<gene>
    <name evidence="1" type="ORF">A3A65_03505</name>
</gene>
<dbReference type="Pfam" id="PF06821">
    <property type="entry name" value="Ser_hydrolase"/>
    <property type="match status" value="1"/>
</dbReference>
<dbReference type="GO" id="GO:0016787">
    <property type="term" value="F:hydrolase activity"/>
    <property type="evidence" value="ECO:0007669"/>
    <property type="project" value="InterPro"/>
</dbReference>
<evidence type="ECO:0008006" key="3">
    <source>
        <dbReference type="Google" id="ProtNLM"/>
    </source>
</evidence>
<dbReference type="Gene3D" id="3.40.50.1820">
    <property type="entry name" value="alpha/beta hydrolase"/>
    <property type="match status" value="1"/>
</dbReference>
<dbReference type="InterPro" id="IPR029058">
    <property type="entry name" value="AB_hydrolase_fold"/>
</dbReference>
<dbReference type="AlphaFoldDB" id="A0A1G1W0D1"/>
<dbReference type="SUPFAM" id="SSF53474">
    <property type="entry name" value="alpha/beta-Hydrolases"/>
    <property type="match status" value="1"/>
</dbReference>
<dbReference type="PANTHER" id="PTHR15394:SF3">
    <property type="entry name" value="SERINE HYDROLASE RBBP9"/>
    <property type="match status" value="1"/>
</dbReference>
<protein>
    <recommendedName>
        <fullName evidence="3">Serine hydrolase FSH domain-containing protein</fullName>
    </recommendedName>
</protein>
<sequence length="186" mass="21384">MQDFTIVFVHGTGGHDADWFPNIAKELEKRKVTFRIPKLPDQKPIQAKDWLSGVHKVVKEIKNPIVFVGYSLGTRAILLYLEKHKLRATHIILVAAFSNNIMNALRGGNKYPSFFQHRVNTDLIKQFVPNITILHSKDDKIIPFSQAVELSKELNAELRTFKEKGHFYEPEYFVDVLSVLEEKLGI</sequence>
<dbReference type="EMBL" id="MHCL01000016">
    <property type="protein sequence ID" value="OGY21126.1"/>
    <property type="molecule type" value="Genomic_DNA"/>
</dbReference>